<dbReference type="SMART" id="SM00857">
    <property type="entry name" value="Resolvase"/>
    <property type="match status" value="1"/>
</dbReference>
<dbReference type="Pfam" id="PF00239">
    <property type="entry name" value="Resolvase"/>
    <property type="match status" value="1"/>
</dbReference>
<reference evidence="6" key="1">
    <citation type="journal article" date="2019" name="Int. J. Syst. Evol. Microbiol.">
        <title>The Global Catalogue of Microorganisms (GCM) 10K type strain sequencing project: providing services to taxonomists for standard genome sequencing and annotation.</title>
        <authorList>
            <consortium name="The Broad Institute Genomics Platform"/>
            <consortium name="The Broad Institute Genome Sequencing Center for Infectious Disease"/>
            <person name="Wu L."/>
            <person name="Ma J."/>
        </authorList>
    </citation>
    <scope>NUCLEOTIDE SEQUENCE [LARGE SCALE GENOMIC DNA]</scope>
    <source>
        <strain evidence="6">JCM 17687</strain>
    </source>
</reference>
<dbReference type="InterPro" id="IPR006119">
    <property type="entry name" value="Resolv_N"/>
</dbReference>
<evidence type="ECO:0000256" key="1">
    <source>
        <dbReference type="ARBA" id="ARBA00023125"/>
    </source>
</evidence>
<dbReference type="Gene3D" id="3.90.1750.20">
    <property type="entry name" value="Putative Large Serine Recombinase, Chain B, Domain 2"/>
    <property type="match status" value="1"/>
</dbReference>
<dbReference type="Gene3D" id="3.40.50.1390">
    <property type="entry name" value="Resolvase, N-terminal catalytic domain"/>
    <property type="match status" value="1"/>
</dbReference>
<accession>A0ABP9JLJ6</accession>
<dbReference type="InterPro" id="IPR038109">
    <property type="entry name" value="DNA_bind_recomb_sf"/>
</dbReference>
<evidence type="ECO:0000313" key="5">
    <source>
        <dbReference type="EMBL" id="GAA5033958.1"/>
    </source>
</evidence>
<gene>
    <name evidence="5" type="ORF">GCM10023258_34260</name>
</gene>
<comment type="caution">
    <text evidence="5">The sequence shown here is derived from an EMBL/GenBank/DDBJ whole genome shotgun (WGS) entry which is preliminary data.</text>
</comment>
<dbReference type="InterPro" id="IPR036162">
    <property type="entry name" value="Resolvase-like_N_sf"/>
</dbReference>
<organism evidence="5 6">
    <name type="scientific">Terrabacter aeriphilus</name>
    <dbReference type="NCBI Taxonomy" id="515662"/>
    <lineage>
        <taxon>Bacteria</taxon>
        <taxon>Bacillati</taxon>
        <taxon>Actinomycetota</taxon>
        <taxon>Actinomycetes</taxon>
        <taxon>Micrococcales</taxon>
        <taxon>Intrasporangiaceae</taxon>
        <taxon>Terrabacter</taxon>
    </lineage>
</organism>
<feature type="domain" description="Recombinase" evidence="4">
    <location>
        <begin position="140"/>
        <end position="269"/>
    </location>
</feature>
<evidence type="ECO:0000259" key="3">
    <source>
        <dbReference type="PROSITE" id="PS51736"/>
    </source>
</evidence>
<dbReference type="SUPFAM" id="SSF53041">
    <property type="entry name" value="Resolvase-like"/>
    <property type="match status" value="1"/>
</dbReference>
<dbReference type="EMBL" id="BAABIW010000024">
    <property type="protein sequence ID" value="GAA5033958.1"/>
    <property type="molecule type" value="Genomic_DNA"/>
</dbReference>
<keyword evidence="6" id="KW-1185">Reference proteome</keyword>
<dbReference type="Pfam" id="PF07508">
    <property type="entry name" value="Recombinase"/>
    <property type="match status" value="1"/>
</dbReference>
<evidence type="ECO:0000313" key="6">
    <source>
        <dbReference type="Proteomes" id="UP001500427"/>
    </source>
</evidence>
<evidence type="ECO:0000259" key="4">
    <source>
        <dbReference type="PROSITE" id="PS51737"/>
    </source>
</evidence>
<dbReference type="InterPro" id="IPR011109">
    <property type="entry name" value="DNA_bind_recombinase_dom"/>
</dbReference>
<name>A0ABP9JLJ6_9MICO</name>
<dbReference type="PROSITE" id="PS51737">
    <property type="entry name" value="RECOMBINASE_DNA_BIND"/>
    <property type="match status" value="1"/>
</dbReference>
<proteinExistence type="predicted"/>
<dbReference type="PANTHER" id="PTHR30461:SF2">
    <property type="entry name" value="SERINE RECOMBINASE PINE-RELATED"/>
    <property type="match status" value="1"/>
</dbReference>
<sequence>MSIHRQVEAAEQYAAARGWPVVATFKDDGVSATHNRPADRAGWRELLSSPVRFDAVIIWKVDRLARRVLDFLQSHEDLQDRDAGIVAVEQSIDMTTPEGRAFAQMLAVFGEMEAGAISARVKAARNYLIRAGRVVGGRLPYGWRSVPNPDGPGRIWAQDPDRIEYVRGMVDRVRRGDSVYSVTQWLDEAAAPTPTGKGSGWQYSSVERILRHPILAGMIPHNPGNDGKVRGEGVLRGDDGLPVVMEDVAILTLAEWRNLIRSLDERDSGQSRPRAMRAKTSGLLSGLLFCGEHLDDDGSGTRMWRGTVQGRPSYSCPVCYQAISNFEQVVIDEFLRQKGDWVRWSVVEEVHEGGAAMLPEIEHRLTELEKEIRDTRDRAARRALQDQQASLLDLRDEAEASAPTVRLVPVRGTQHFAEDWADATTPEDQRVILGDAVERIWVTRGRPGRRTEAQVLARLSFEWRNPESLGPIETPDDADLALWASNR</sequence>
<dbReference type="Proteomes" id="UP001500427">
    <property type="component" value="Unassembled WGS sequence"/>
</dbReference>
<evidence type="ECO:0000256" key="2">
    <source>
        <dbReference type="ARBA" id="ARBA00023172"/>
    </source>
</evidence>
<dbReference type="InterPro" id="IPR050639">
    <property type="entry name" value="SSR_resolvase"/>
</dbReference>
<dbReference type="PANTHER" id="PTHR30461">
    <property type="entry name" value="DNA-INVERTASE FROM LAMBDOID PROPHAGE"/>
    <property type="match status" value="1"/>
</dbReference>
<feature type="domain" description="Resolvase/invertase-type recombinase catalytic" evidence="3">
    <location>
        <begin position="1"/>
        <end position="132"/>
    </location>
</feature>
<keyword evidence="1" id="KW-0238">DNA-binding</keyword>
<dbReference type="CDD" id="cd00338">
    <property type="entry name" value="Ser_Recombinase"/>
    <property type="match status" value="1"/>
</dbReference>
<keyword evidence="2" id="KW-0233">DNA recombination</keyword>
<dbReference type="PROSITE" id="PS51736">
    <property type="entry name" value="RECOMBINASES_3"/>
    <property type="match status" value="1"/>
</dbReference>
<protein>
    <submittedName>
        <fullName evidence="5">Recombinase family protein</fullName>
    </submittedName>
</protein>